<evidence type="ECO:0000313" key="1">
    <source>
        <dbReference type="EMBL" id="KAF7636682.1"/>
    </source>
</evidence>
<comment type="caution">
    <text evidence="1">The sequence shown here is derived from an EMBL/GenBank/DDBJ whole genome shotgun (WGS) entry which is preliminary data.</text>
</comment>
<keyword evidence="2" id="KW-1185">Reference proteome</keyword>
<evidence type="ECO:0000313" key="2">
    <source>
        <dbReference type="Proteomes" id="UP000605970"/>
    </source>
</evidence>
<gene>
    <name evidence="1" type="ORF">Mgra_00003862</name>
</gene>
<reference evidence="1" key="1">
    <citation type="journal article" date="2020" name="Ecol. Evol.">
        <title>Genome structure and content of the rice root-knot nematode (Meloidogyne graminicola).</title>
        <authorList>
            <person name="Phan N.T."/>
            <person name="Danchin E.G.J."/>
            <person name="Klopp C."/>
            <person name="Perfus-Barbeoch L."/>
            <person name="Kozlowski D.K."/>
            <person name="Koutsovoulos G.D."/>
            <person name="Lopez-Roques C."/>
            <person name="Bouchez O."/>
            <person name="Zahm M."/>
            <person name="Besnard G."/>
            <person name="Bellafiore S."/>
        </authorList>
    </citation>
    <scope>NUCLEOTIDE SEQUENCE</scope>
    <source>
        <strain evidence="1">VN-18</strain>
    </source>
</reference>
<dbReference type="OrthoDB" id="5903835at2759"/>
<accession>A0A8S9ZSN4</accession>
<dbReference type="Proteomes" id="UP000605970">
    <property type="component" value="Unassembled WGS sequence"/>
</dbReference>
<feature type="non-terminal residue" evidence="1">
    <location>
        <position position="1"/>
    </location>
</feature>
<dbReference type="EMBL" id="JABEBT010000027">
    <property type="protein sequence ID" value="KAF7636682.1"/>
    <property type="molecule type" value="Genomic_DNA"/>
</dbReference>
<organism evidence="1 2">
    <name type="scientific">Meloidogyne graminicola</name>
    <dbReference type="NCBI Taxonomy" id="189291"/>
    <lineage>
        <taxon>Eukaryota</taxon>
        <taxon>Metazoa</taxon>
        <taxon>Ecdysozoa</taxon>
        <taxon>Nematoda</taxon>
        <taxon>Chromadorea</taxon>
        <taxon>Rhabditida</taxon>
        <taxon>Tylenchina</taxon>
        <taxon>Tylenchomorpha</taxon>
        <taxon>Tylenchoidea</taxon>
        <taxon>Meloidogynidae</taxon>
        <taxon>Meloidogyninae</taxon>
        <taxon>Meloidogyne</taxon>
    </lineage>
</organism>
<name>A0A8S9ZSN4_9BILA</name>
<dbReference type="AlphaFoldDB" id="A0A8S9ZSN4"/>
<sequence length="360" mass="43619">MKTLTTYEQLDILKLLNYNQLSSVQQTNYYFNIFIEQNKWELALKEFGEITIGQRIINFNRNKCVLAYKRLSKRILSLFKKDYNYYLTKPELGVVYYQLNDQLLEKWQSAIDKQIPIFLLDDYDCPNGFSVSISFLNKKKNLKFKLPIYPKNIKEMQIIRFWFEQLFRCSLQNAWLFELIINPEMIKLLFENNKNVNFYIQKLYCIYPYNSIYKSQFEFIFDHLIIKKEMTLNFAFINNKDEQINYLLKLLFTCGKRINCICIQRVEEIQELIGLIVNNIKISIDCSKIVPKFEFRDFYSEMEINADRIEINEDDDEKIAFCEYTNIYNPSIKYLAKYYYYLPFFEEDDDEIGRIVFERI</sequence>
<proteinExistence type="predicted"/>
<protein>
    <submittedName>
        <fullName evidence="1">F-box domain-containing protein</fullName>
    </submittedName>
</protein>